<dbReference type="GO" id="GO:1990961">
    <property type="term" value="P:xenobiotic detoxification by transmembrane export across the plasma membrane"/>
    <property type="evidence" value="ECO:0007669"/>
    <property type="project" value="InterPro"/>
</dbReference>
<feature type="domain" description="Major facilitator superfamily (MFS) profile" evidence="9">
    <location>
        <begin position="15"/>
        <end position="404"/>
    </location>
</feature>
<feature type="transmembrane region" description="Helical" evidence="8">
    <location>
        <begin position="314"/>
        <end position="330"/>
    </location>
</feature>
<organism evidence="10 11">
    <name type="scientific">Nocardioides faecalis</name>
    <dbReference type="NCBI Taxonomy" id="2803858"/>
    <lineage>
        <taxon>Bacteria</taxon>
        <taxon>Bacillati</taxon>
        <taxon>Actinomycetota</taxon>
        <taxon>Actinomycetes</taxon>
        <taxon>Propionibacteriales</taxon>
        <taxon>Nocardioidaceae</taxon>
        <taxon>Nocardioides</taxon>
    </lineage>
</organism>
<evidence type="ECO:0000256" key="7">
    <source>
        <dbReference type="ARBA" id="ARBA00023136"/>
    </source>
</evidence>
<dbReference type="InterPro" id="IPR011701">
    <property type="entry name" value="MFS"/>
</dbReference>
<keyword evidence="7 8" id="KW-0472">Membrane</keyword>
<dbReference type="InterPro" id="IPR036259">
    <property type="entry name" value="MFS_trans_sf"/>
</dbReference>
<comment type="similarity">
    <text evidence="2">Belongs to the major facilitator superfamily. Bcr/CmlA family.</text>
</comment>
<evidence type="ECO:0000256" key="2">
    <source>
        <dbReference type="ARBA" id="ARBA00006236"/>
    </source>
</evidence>
<keyword evidence="6 8" id="KW-1133">Transmembrane helix</keyword>
<feature type="transmembrane region" description="Helical" evidence="8">
    <location>
        <begin position="337"/>
        <end position="356"/>
    </location>
</feature>
<feature type="transmembrane region" description="Helical" evidence="8">
    <location>
        <begin position="376"/>
        <end position="397"/>
    </location>
</feature>
<evidence type="ECO:0000256" key="5">
    <source>
        <dbReference type="ARBA" id="ARBA00022692"/>
    </source>
</evidence>
<dbReference type="GO" id="GO:0042910">
    <property type="term" value="F:xenobiotic transmembrane transporter activity"/>
    <property type="evidence" value="ECO:0007669"/>
    <property type="project" value="InterPro"/>
</dbReference>
<evidence type="ECO:0000259" key="9">
    <source>
        <dbReference type="PROSITE" id="PS50850"/>
    </source>
</evidence>
<comment type="subcellular location">
    <subcellularLocation>
        <location evidence="1">Cell membrane</location>
        <topology evidence="1">Multi-pass membrane protein</topology>
    </subcellularLocation>
</comment>
<sequence length="434" mass="44300">MTTTPTRADTTTRVTLGVTVTLGLLAGLGPLSTDMHLPGLPEIADALETTDAAAASTVTVGFAGLALGQLLVGGLTDRFGRRRPALVCLALFVLASVACALAPSIEVLLVARFLQGVFGAGSVVAARASVRDLAQGPAASRLYSQLAMISMFAPVIAPLLGGQVLAFTSWRGIFATLGVLAAALLLLASVKMPESLAAEHRRRADGPGQLRVMGQVLRHRGFAQHLVLAVCQGVILVSYLTMSALFLRAEHGVGSQQYSLIFATSGAGMVLGHVVNMRLVPRFGSLNMLTFSVTAAFTSCSLLCLAVFTHAPLPVVLVPLCLTLPLLTPSMPNNMALALVPFGTAAGTASALLGASQQVAGAVVPSLAVQVGSSGAVMATTMLLAAGVGLVQVWGVVRPALRRGDVPDFSGSDVVAADVGGTDVALPGTAVEPR</sequence>
<feature type="transmembrane region" description="Helical" evidence="8">
    <location>
        <begin position="109"/>
        <end position="130"/>
    </location>
</feature>
<dbReference type="InterPro" id="IPR004812">
    <property type="entry name" value="Efflux_drug-R_Bcr/CmlA"/>
</dbReference>
<feature type="transmembrane region" description="Helical" evidence="8">
    <location>
        <begin position="226"/>
        <end position="246"/>
    </location>
</feature>
<evidence type="ECO:0000256" key="1">
    <source>
        <dbReference type="ARBA" id="ARBA00004651"/>
    </source>
</evidence>
<dbReference type="RefSeq" id="WP_205292536.1">
    <property type="nucleotide sequence ID" value="NZ_CP074406.1"/>
</dbReference>
<dbReference type="PROSITE" id="PS50850">
    <property type="entry name" value="MFS"/>
    <property type="match status" value="1"/>
</dbReference>
<evidence type="ECO:0000256" key="4">
    <source>
        <dbReference type="ARBA" id="ARBA00022475"/>
    </source>
</evidence>
<evidence type="ECO:0000256" key="3">
    <source>
        <dbReference type="ARBA" id="ARBA00022448"/>
    </source>
</evidence>
<feature type="transmembrane region" description="Helical" evidence="8">
    <location>
        <begin position="258"/>
        <end position="276"/>
    </location>
</feature>
<dbReference type="PANTHER" id="PTHR23502">
    <property type="entry name" value="MAJOR FACILITATOR SUPERFAMILY"/>
    <property type="match status" value="1"/>
</dbReference>
<feature type="transmembrane region" description="Helical" evidence="8">
    <location>
        <begin position="12"/>
        <end position="32"/>
    </location>
</feature>
<dbReference type="NCBIfam" id="TIGR00710">
    <property type="entry name" value="efflux_Bcr_CflA"/>
    <property type="match status" value="1"/>
</dbReference>
<reference evidence="10" key="1">
    <citation type="submission" date="2021-01" db="EMBL/GenBank/DDBJ databases">
        <title>Novel species in genus Nocardioides.</title>
        <authorList>
            <person name="Zhang G."/>
        </authorList>
    </citation>
    <scope>NUCLEOTIDE SEQUENCE</scope>
    <source>
        <strain evidence="10">Zg-536</strain>
    </source>
</reference>
<keyword evidence="4" id="KW-1003">Cell membrane</keyword>
<proteinExistence type="inferred from homology"/>
<accession>A0A938Y6Z7</accession>
<gene>
    <name evidence="10" type="ORF">JK386_15075</name>
</gene>
<dbReference type="Proteomes" id="UP000663791">
    <property type="component" value="Unassembled WGS sequence"/>
</dbReference>
<keyword evidence="3" id="KW-0813">Transport</keyword>
<evidence type="ECO:0000313" key="11">
    <source>
        <dbReference type="Proteomes" id="UP000663791"/>
    </source>
</evidence>
<feature type="transmembrane region" description="Helical" evidence="8">
    <location>
        <begin position="84"/>
        <end position="103"/>
    </location>
</feature>
<protein>
    <submittedName>
        <fullName evidence="10">Multidrug effflux MFS transporter</fullName>
    </submittedName>
</protein>
<evidence type="ECO:0000256" key="8">
    <source>
        <dbReference type="SAM" id="Phobius"/>
    </source>
</evidence>
<dbReference type="Gene3D" id="1.20.1720.10">
    <property type="entry name" value="Multidrug resistance protein D"/>
    <property type="match status" value="1"/>
</dbReference>
<dbReference type="GO" id="GO:0005886">
    <property type="term" value="C:plasma membrane"/>
    <property type="evidence" value="ECO:0007669"/>
    <property type="project" value="UniProtKB-SubCell"/>
</dbReference>
<evidence type="ECO:0000313" key="10">
    <source>
        <dbReference type="EMBL" id="MBM9461223.1"/>
    </source>
</evidence>
<dbReference type="InterPro" id="IPR020846">
    <property type="entry name" value="MFS_dom"/>
</dbReference>
<name>A0A938Y6Z7_9ACTN</name>
<feature type="transmembrane region" description="Helical" evidence="8">
    <location>
        <begin position="52"/>
        <end position="72"/>
    </location>
</feature>
<dbReference type="Pfam" id="PF07690">
    <property type="entry name" value="MFS_1"/>
    <property type="match status" value="1"/>
</dbReference>
<evidence type="ECO:0000256" key="6">
    <source>
        <dbReference type="ARBA" id="ARBA00022989"/>
    </source>
</evidence>
<dbReference type="SUPFAM" id="SSF103473">
    <property type="entry name" value="MFS general substrate transporter"/>
    <property type="match status" value="1"/>
</dbReference>
<dbReference type="CDD" id="cd17320">
    <property type="entry name" value="MFS_MdfA_MDR_like"/>
    <property type="match status" value="1"/>
</dbReference>
<feature type="transmembrane region" description="Helical" evidence="8">
    <location>
        <begin position="142"/>
        <end position="161"/>
    </location>
</feature>
<dbReference type="AlphaFoldDB" id="A0A938Y6Z7"/>
<feature type="transmembrane region" description="Helical" evidence="8">
    <location>
        <begin position="288"/>
        <end position="308"/>
    </location>
</feature>
<comment type="caution">
    <text evidence="10">The sequence shown here is derived from an EMBL/GenBank/DDBJ whole genome shotgun (WGS) entry which is preliminary data.</text>
</comment>
<keyword evidence="11" id="KW-1185">Reference proteome</keyword>
<dbReference type="EMBL" id="JAERTX010000014">
    <property type="protein sequence ID" value="MBM9461223.1"/>
    <property type="molecule type" value="Genomic_DNA"/>
</dbReference>
<keyword evidence="5 8" id="KW-0812">Transmembrane</keyword>
<dbReference type="PANTHER" id="PTHR23502:SF132">
    <property type="entry name" value="POLYAMINE TRANSPORTER 2-RELATED"/>
    <property type="match status" value="1"/>
</dbReference>
<feature type="transmembrane region" description="Helical" evidence="8">
    <location>
        <begin position="173"/>
        <end position="193"/>
    </location>
</feature>